<dbReference type="Pfam" id="PF00749">
    <property type="entry name" value="tRNA-synt_1c"/>
    <property type="match status" value="1"/>
</dbReference>
<evidence type="ECO:0000256" key="1">
    <source>
        <dbReference type="ARBA" id="ARBA00007894"/>
    </source>
</evidence>
<dbReference type="PANTHER" id="PTHR43311:SF2">
    <property type="entry name" value="GLUTAMATE--TRNA LIGASE, MITOCHONDRIAL-RELATED"/>
    <property type="match status" value="1"/>
</dbReference>
<dbReference type="EMBL" id="QPJT01000026">
    <property type="protein sequence ID" value="RCX11290.1"/>
    <property type="molecule type" value="Genomic_DNA"/>
</dbReference>
<comment type="caution">
    <text evidence="7">Lacks conserved residue(s) required for the propagation of feature annotation.</text>
</comment>
<dbReference type="InterPro" id="IPR020058">
    <property type="entry name" value="Glu/Gln-tRNA-synth_Ib_cat-dom"/>
</dbReference>
<keyword evidence="6 7" id="KW-0030">Aminoacyl-tRNA synthetase</keyword>
<comment type="caution">
    <text evidence="10">The sequence shown here is derived from an EMBL/GenBank/DDBJ whole genome shotgun (WGS) entry which is preliminary data.</text>
</comment>
<dbReference type="PANTHER" id="PTHR43311">
    <property type="entry name" value="GLUTAMATE--TRNA LIGASE"/>
    <property type="match status" value="1"/>
</dbReference>
<dbReference type="InterPro" id="IPR008925">
    <property type="entry name" value="aa_tRNA-synth_I_cd-bd_sf"/>
</dbReference>
<dbReference type="GO" id="GO:0000049">
    <property type="term" value="F:tRNA binding"/>
    <property type="evidence" value="ECO:0007669"/>
    <property type="project" value="InterPro"/>
</dbReference>
<dbReference type="GO" id="GO:0006424">
    <property type="term" value="P:glutamyl-tRNA aminoacylation"/>
    <property type="evidence" value="ECO:0007669"/>
    <property type="project" value="UniProtKB-UniRule"/>
</dbReference>
<keyword evidence="2 7" id="KW-0436">Ligase</keyword>
<evidence type="ECO:0000256" key="6">
    <source>
        <dbReference type="ARBA" id="ARBA00023146"/>
    </source>
</evidence>
<feature type="short sequence motif" description="'KMSKS' region" evidence="7">
    <location>
        <begin position="252"/>
        <end position="256"/>
    </location>
</feature>
<comment type="subunit">
    <text evidence="7">Monomer.</text>
</comment>
<dbReference type="InterPro" id="IPR004527">
    <property type="entry name" value="Glu-tRNA-ligase_bac/mito"/>
</dbReference>
<sequence length="492" mass="55132">MAAEVRTRYAPSPTGYMHIGNLRTALYEYLIAKSNGGKFILRIEDTDQERYVEGAVDLIYKSLRLAGIKHDEGPDIGGEYGPYVQSQRKDLYMPYARQLVDKGEAYYCFCTKERLARLKEEHEAEGIPHRYDRCCLSLSRQQIDEKLAGSEPFVIRQKMPDSGSTSFEDAVYGVITVENETLDDQILIKSDGLPTYNFANVVDDHLMKITHVVRGSEYLSSSPKYNLLYKAFGWDIPVYVHLPLITKPDGAKISKRAGDASFEDLLSMGYLVEAVINYIALLGWSPGGTQEIFSLSELEGVFSVEGINKAPAAFDFNKLNWFNGEYIRRMSPEGFHEVAKPYYEGAIRNKEIDLKKVSAILQARTEILTTIPEKVDFIDLLPEYSEEIYIHKKMKTTLESSLKSLIAALPVLEGIEEWSDEAVHDSLISLVESMGIKNGQMLWPIRTAITGKEVTPGGAIEIAGILGKEETIRRIKAGIQKLSLKAGTDANN</sequence>
<dbReference type="GO" id="GO:0005524">
    <property type="term" value="F:ATP binding"/>
    <property type="evidence" value="ECO:0007669"/>
    <property type="project" value="UniProtKB-UniRule"/>
</dbReference>
<dbReference type="NCBIfam" id="TIGR00464">
    <property type="entry name" value="gltX_bact"/>
    <property type="match status" value="1"/>
</dbReference>
<dbReference type="Gene3D" id="3.40.50.620">
    <property type="entry name" value="HUPs"/>
    <property type="match status" value="1"/>
</dbReference>
<feature type="domain" description="Glutamyl/glutaminyl-tRNA synthetase class Ib catalytic" evidence="8">
    <location>
        <begin position="4"/>
        <end position="321"/>
    </location>
</feature>
<keyword evidence="4 7" id="KW-0067">ATP-binding</keyword>
<comment type="similarity">
    <text evidence="1 7">Belongs to the class-I aminoacyl-tRNA synthetase family. Glutamate--tRNA ligase type 1 subfamily.</text>
</comment>
<feature type="short sequence motif" description="'HIGH' region" evidence="7">
    <location>
        <begin position="11"/>
        <end position="21"/>
    </location>
</feature>
<dbReference type="Proteomes" id="UP000253034">
    <property type="component" value="Unassembled WGS sequence"/>
</dbReference>
<gene>
    <name evidence="7" type="primary">gltX</name>
    <name evidence="10" type="ORF">DFR58_12665</name>
</gene>
<evidence type="ECO:0000259" key="8">
    <source>
        <dbReference type="Pfam" id="PF00749"/>
    </source>
</evidence>
<comment type="catalytic activity">
    <reaction evidence="7">
        <text>tRNA(Glu) + L-glutamate + ATP = L-glutamyl-tRNA(Glu) + AMP + diphosphate</text>
        <dbReference type="Rhea" id="RHEA:23540"/>
        <dbReference type="Rhea" id="RHEA-COMP:9663"/>
        <dbReference type="Rhea" id="RHEA-COMP:9680"/>
        <dbReference type="ChEBI" id="CHEBI:29985"/>
        <dbReference type="ChEBI" id="CHEBI:30616"/>
        <dbReference type="ChEBI" id="CHEBI:33019"/>
        <dbReference type="ChEBI" id="CHEBI:78442"/>
        <dbReference type="ChEBI" id="CHEBI:78520"/>
        <dbReference type="ChEBI" id="CHEBI:456215"/>
        <dbReference type="EC" id="6.1.1.17"/>
    </reaction>
</comment>
<dbReference type="OrthoDB" id="9807503at2"/>
<reference evidence="10 11" key="1">
    <citation type="submission" date="2018-07" db="EMBL/GenBank/DDBJ databases">
        <title>Genomic Encyclopedia of Type Strains, Phase IV (KMG-IV): sequencing the most valuable type-strain genomes for metagenomic binning, comparative biology and taxonomic classification.</title>
        <authorList>
            <person name="Goeker M."/>
        </authorList>
    </citation>
    <scope>NUCLEOTIDE SEQUENCE [LARGE SCALE GENOMIC DNA]</scope>
    <source>
        <strain evidence="10 11">DSM 27016</strain>
    </source>
</reference>
<feature type="domain" description="Aminoacyl-tRNA synthetase class I anticodon-binding" evidence="9">
    <location>
        <begin position="335"/>
        <end position="479"/>
    </location>
</feature>
<comment type="subcellular location">
    <subcellularLocation>
        <location evidence="7">Cytoplasm</location>
    </subcellularLocation>
</comment>
<dbReference type="RefSeq" id="WP_114299219.1">
    <property type="nucleotide sequence ID" value="NZ_QPJT01000026.1"/>
</dbReference>
<organism evidence="10 11">
    <name type="scientific">Anaerobacterium chartisolvens</name>
    <dbReference type="NCBI Taxonomy" id="1297424"/>
    <lineage>
        <taxon>Bacteria</taxon>
        <taxon>Bacillati</taxon>
        <taxon>Bacillota</taxon>
        <taxon>Clostridia</taxon>
        <taxon>Eubacteriales</taxon>
        <taxon>Oscillospiraceae</taxon>
        <taxon>Anaerobacterium</taxon>
    </lineage>
</organism>
<keyword evidence="5 7" id="KW-0648">Protein biosynthesis</keyword>
<proteinExistence type="inferred from homology"/>
<dbReference type="HAMAP" id="MF_00022">
    <property type="entry name" value="Glu_tRNA_synth_type1"/>
    <property type="match status" value="1"/>
</dbReference>
<dbReference type="SUPFAM" id="SSF48163">
    <property type="entry name" value="An anticodon-binding domain of class I aminoacyl-tRNA synthetases"/>
    <property type="match status" value="1"/>
</dbReference>
<evidence type="ECO:0000256" key="2">
    <source>
        <dbReference type="ARBA" id="ARBA00022598"/>
    </source>
</evidence>
<dbReference type="PRINTS" id="PR00987">
    <property type="entry name" value="TRNASYNTHGLU"/>
</dbReference>
<accession>A0A369APJ8</accession>
<dbReference type="CDD" id="cd00808">
    <property type="entry name" value="GluRS_core"/>
    <property type="match status" value="1"/>
</dbReference>
<comment type="function">
    <text evidence="7">Catalyzes the attachment of glutamate to tRNA(Glu) in a two-step reaction: glutamate is first activated by ATP to form Glu-AMP and then transferred to the acceptor end of tRNA(Glu).</text>
</comment>
<dbReference type="InterPro" id="IPR045462">
    <property type="entry name" value="aa-tRNA-synth_I_cd-bd"/>
</dbReference>
<evidence type="ECO:0000256" key="5">
    <source>
        <dbReference type="ARBA" id="ARBA00022917"/>
    </source>
</evidence>
<feature type="binding site" evidence="7">
    <location>
        <position position="255"/>
    </location>
    <ligand>
        <name>ATP</name>
        <dbReference type="ChEBI" id="CHEBI:30616"/>
    </ligand>
</feature>
<dbReference type="GO" id="GO:0008270">
    <property type="term" value="F:zinc ion binding"/>
    <property type="evidence" value="ECO:0007669"/>
    <property type="project" value="InterPro"/>
</dbReference>
<evidence type="ECO:0000256" key="4">
    <source>
        <dbReference type="ARBA" id="ARBA00022840"/>
    </source>
</evidence>
<dbReference type="SUPFAM" id="SSF52374">
    <property type="entry name" value="Nucleotidylyl transferase"/>
    <property type="match status" value="1"/>
</dbReference>
<dbReference type="PROSITE" id="PS00178">
    <property type="entry name" value="AA_TRNA_LIGASE_I"/>
    <property type="match status" value="1"/>
</dbReference>
<keyword evidence="11" id="KW-1185">Reference proteome</keyword>
<dbReference type="InterPro" id="IPR049940">
    <property type="entry name" value="GluQ/Sye"/>
</dbReference>
<dbReference type="InterPro" id="IPR000924">
    <property type="entry name" value="Glu/Gln-tRNA-synth"/>
</dbReference>
<evidence type="ECO:0000256" key="3">
    <source>
        <dbReference type="ARBA" id="ARBA00022741"/>
    </source>
</evidence>
<evidence type="ECO:0000256" key="7">
    <source>
        <dbReference type="HAMAP-Rule" id="MF_00022"/>
    </source>
</evidence>
<keyword evidence="7" id="KW-0963">Cytoplasm</keyword>
<dbReference type="InterPro" id="IPR033910">
    <property type="entry name" value="GluRS_core"/>
</dbReference>
<dbReference type="FunFam" id="3.40.50.620:FF:000045">
    <property type="entry name" value="Glutamate--tRNA ligase, mitochondrial"/>
    <property type="match status" value="1"/>
</dbReference>
<dbReference type="InterPro" id="IPR001412">
    <property type="entry name" value="aa-tRNA-synth_I_CS"/>
</dbReference>
<dbReference type="EC" id="6.1.1.17" evidence="7"/>
<dbReference type="Pfam" id="PF19269">
    <property type="entry name" value="Anticodon_2"/>
    <property type="match status" value="1"/>
</dbReference>
<protein>
    <recommendedName>
        <fullName evidence="7">Glutamate--tRNA ligase</fullName>
        <ecNumber evidence="7">6.1.1.17</ecNumber>
    </recommendedName>
    <alternativeName>
        <fullName evidence="7">Glutamyl-tRNA synthetase</fullName>
        <shortName evidence="7">GluRS</shortName>
    </alternativeName>
</protein>
<evidence type="ECO:0000313" key="11">
    <source>
        <dbReference type="Proteomes" id="UP000253034"/>
    </source>
</evidence>
<dbReference type="AlphaFoldDB" id="A0A369APJ8"/>
<evidence type="ECO:0000259" key="9">
    <source>
        <dbReference type="Pfam" id="PF19269"/>
    </source>
</evidence>
<dbReference type="GO" id="GO:0004818">
    <property type="term" value="F:glutamate-tRNA ligase activity"/>
    <property type="evidence" value="ECO:0007669"/>
    <property type="project" value="UniProtKB-UniRule"/>
</dbReference>
<dbReference type="Gene3D" id="1.10.10.350">
    <property type="match status" value="1"/>
</dbReference>
<evidence type="ECO:0000313" key="10">
    <source>
        <dbReference type="EMBL" id="RCX11290.1"/>
    </source>
</evidence>
<name>A0A369APJ8_9FIRM</name>
<dbReference type="InterPro" id="IPR020751">
    <property type="entry name" value="aa-tRNA-synth_I_codon-bd_sub2"/>
</dbReference>
<keyword evidence="3 7" id="KW-0547">Nucleotide-binding</keyword>
<dbReference type="InterPro" id="IPR014729">
    <property type="entry name" value="Rossmann-like_a/b/a_fold"/>
</dbReference>
<dbReference type="GO" id="GO:0005737">
    <property type="term" value="C:cytoplasm"/>
    <property type="evidence" value="ECO:0007669"/>
    <property type="project" value="UniProtKB-SubCell"/>
</dbReference>